<keyword evidence="4" id="KW-0378">Hydrolase</keyword>
<keyword evidence="3 8" id="KW-0255">Endonuclease</keyword>
<evidence type="ECO:0000256" key="1">
    <source>
        <dbReference type="ARBA" id="ARBA00022722"/>
    </source>
</evidence>
<dbReference type="SUPFAM" id="SSF143430">
    <property type="entry name" value="TTP0101/SSO1404-like"/>
    <property type="match status" value="1"/>
</dbReference>
<dbReference type="AlphaFoldDB" id="A0A1F8ECR6"/>
<evidence type="ECO:0000256" key="2">
    <source>
        <dbReference type="ARBA" id="ARBA00022723"/>
    </source>
</evidence>
<comment type="caution">
    <text evidence="8">The sequence shown here is derived from an EMBL/GenBank/DDBJ whole genome shotgun (WGS) entry which is preliminary data.</text>
</comment>
<dbReference type="Pfam" id="PF20803">
    <property type="entry name" value="PaaX_M"/>
    <property type="match status" value="1"/>
</dbReference>
<dbReference type="GO" id="GO:0043571">
    <property type="term" value="P:maintenance of CRISPR repeat elements"/>
    <property type="evidence" value="ECO:0007669"/>
    <property type="project" value="InterPro"/>
</dbReference>
<evidence type="ECO:0000313" key="9">
    <source>
        <dbReference type="Proteomes" id="UP000178520"/>
    </source>
</evidence>
<dbReference type="Proteomes" id="UP000178520">
    <property type="component" value="Unassembled WGS sequence"/>
</dbReference>
<organism evidence="8 9">
    <name type="scientific">Candidatus Yanofskybacteria bacterium RIFCSPHIGHO2_01_FULL_41_21</name>
    <dbReference type="NCBI Taxonomy" id="1802660"/>
    <lineage>
        <taxon>Bacteria</taxon>
        <taxon>Candidatus Yanofskyibacteriota</taxon>
    </lineage>
</organism>
<dbReference type="GO" id="GO:0006351">
    <property type="term" value="P:DNA-templated transcription"/>
    <property type="evidence" value="ECO:0007669"/>
    <property type="project" value="TreeGrafter"/>
</dbReference>
<keyword evidence="5" id="KW-0460">Magnesium</keyword>
<evidence type="ECO:0000256" key="4">
    <source>
        <dbReference type="ARBA" id="ARBA00022801"/>
    </source>
</evidence>
<dbReference type="STRING" id="1802660.A2735_01240"/>
<accession>A0A1F8ECR6</accession>
<name>A0A1F8ECR6_9BACT</name>
<dbReference type="NCBIfam" id="TIGR01573">
    <property type="entry name" value="cas2"/>
    <property type="match status" value="1"/>
</dbReference>
<dbReference type="GO" id="GO:0004521">
    <property type="term" value="F:RNA endonuclease activity"/>
    <property type="evidence" value="ECO:0007669"/>
    <property type="project" value="InterPro"/>
</dbReference>
<evidence type="ECO:0000313" key="8">
    <source>
        <dbReference type="EMBL" id="OGM97765.1"/>
    </source>
</evidence>
<keyword evidence="6" id="KW-0051">Antiviral defense</keyword>
<dbReference type="Gene3D" id="3.30.70.2650">
    <property type="match status" value="1"/>
</dbReference>
<gene>
    <name evidence="8" type="ORF">A2735_01240</name>
</gene>
<reference evidence="8 9" key="1">
    <citation type="journal article" date="2016" name="Nat. Commun.">
        <title>Thousands of microbial genomes shed light on interconnected biogeochemical processes in an aquifer system.</title>
        <authorList>
            <person name="Anantharaman K."/>
            <person name="Brown C.T."/>
            <person name="Hug L.A."/>
            <person name="Sharon I."/>
            <person name="Castelle C.J."/>
            <person name="Probst A.J."/>
            <person name="Thomas B.C."/>
            <person name="Singh A."/>
            <person name="Wilkins M.J."/>
            <person name="Karaoz U."/>
            <person name="Brodie E.L."/>
            <person name="Williams K.H."/>
            <person name="Hubbard S.S."/>
            <person name="Banfield J.F."/>
        </authorList>
    </citation>
    <scope>NUCLEOTIDE SEQUENCE [LARGE SCALE GENOMIC DNA]</scope>
</reference>
<evidence type="ECO:0000256" key="6">
    <source>
        <dbReference type="ARBA" id="ARBA00023118"/>
    </source>
</evidence>
<keyword evidence="1" id="KW-0540">Nuclease</keyword>
<proteinExistence type="predicted"/>
<evidence type="ECO:0000259" key="7">
    <source>
        <dbReference type="Pfam" id="PF20803"/>
    </source>
</evidence>
<dbReference type="EMBL" id="MGJA01000008">
    <property type="protein sequence ID" value="OGM97765.1"/>
    <property type="molecule type" value="Genomic_DNA"/>
</dbReference>
<evidence type="ECO:0000256" key="3">
    <source>
        <dbReference type="ARBA" id="ARBA00022759"/>
    </source>
</evidence>
<evidence type="ECO:0000256" key="5">
    <source>
        <dbReference type="ARBA" id="ARBA00022842"/>
    </source>
</evidence>
<dbReference type="InterPro" id="IPR021127">
    <property type="entry name" value="CRISPR_associated_Cas2"/>
</dbReference>
<dbReference type="PANTHER" id="PTHR30319">
    <property type="entry name" value="PHENYLACETIC ACID REGULATOR-RELATED TRANSCRIPTIONAL REPRESSOR"/>
    <property type="match status" value="1"/>
</dbReference>
<feature type="domain" description="Transcriptional repressor PaaX-like central Cas2-like" evidence="7">
    <location>
        <begin position="95"/>
        <end position="169"/>
    </location>
</feature>
<keyword evidence="2" id="KW-0479">Metal-binding</keyword>
<dbReference type="InterPro" id="IPR048846">
    <property type="entry name" value="PaaX-like_central"/>
</dbReference>
<sequence>MKKRQVLVAIISALGKTFESIDEMTPNLFRRESMHYKDLRLAGYDPKKIYRSFRNLHSRGLVHLEKDKFKITKKGQKWLTNSYQRYFHFNKIAKDNKWRIIIFDIPQEHNKSRNKLRNKLKLWGFYMLQRSVFVCPYECEDELAKLCEKLNISDYIDIILADSPGFRTKEIKKYFEL</sequence>
<protein>
    <submittedName>
        <fullName evidence="8">CRISPR-associated endonuclease Cas2</fullName>
    </submittedName>
</protein>
<dbReference type="PANTHER" id="PTHR30319:SF1">
    <property type="entry name" value="TRANSCRIPTIONAL REPRESSOR PAAX"/>
    <property type="match status" value="1"/>
</dbReference>